<keyword evidence="1" id="KW-0175">Coiled coil</keyword>
<evidence type="ECO:0000313" key="3">
    <source>
        <dbReference type="Proteomes" id="UP001153365"/>
    </source>
</evidence>
<reference evidence="2" key="1">
    <citation type="submission" date="2022-06" db="EMBL/GenBank/DDBJ databases">
        <authorList>
            <consortium name="SYNGENTA / RWTH Aachen University"/>
        </authorList>
    </citation>
    <scope>NUCLEOTIDE SEQUENCE</scope>
</reference>
<dbReference type="Proteomes" id="UP001153365">
    <property type="component" value="Unassembled WGS sequence"/>
</dbReference>
<organism evidence="2 3">
    <name type="scientific">Phakopsora pachyrhizi</name>
    <name type="common">Asian soybean rust disease fungus</name>
    <dbReference type="NCBI Taxonomy" id="170000"/>
    <lineage>
        <taxon>Eukaryota</taxon>
        <taxon>Fungi</taxon>
        <taxon>Dikarya</taxon>
        <taxon>Basidiomycota</taxon>
        <taxon>Pucciniomycotina</taxon>
        <taxon>Pucciniomycetes</taxon>
        <taxon>Pucciniales</taxon>
        <taxon>Phakopsoraceae</taxon>
        <taxon>Phakopsora</taxon>
    </lineage>
</organism>
<evidence type="ECO:0000256" key="1">
    <source>
        <dbReference type="SAM" id="Coils"/>
    </source>
</evidence>
<accession>A0AAV0AKS1</accession>
<dbReference type="AlphaFoldDB" id="A0AAV0AKS1"/>
<proteinExistence type="predicted"/>
<gene>
    <name evidence="2" type="ORF">PPACK8108_LOCUS2730</name>
</gene>
<name>A0AAV0AKS1_PHAPC</name>
<keyword evidence="3" id="KW-1185">Reference proteome</keyword>
<sequence length="324" mass="37152">MVGVDQWRSALALLLESESDVKRLNKKNRRVRDMGEQTLDELNKLLRRAMVTIKRDWVELVRVIERLKKGMKLLIEEKGSLRERISELESIRIKFEGLVEIERQEREKLQSIKGSVKENKLLKDSNRLLRLEPDKRSNQLNEQESILEELKLTKMDDNWAHGKDLIQASLDELWTSVNIKARNNGILIRTGNSVVLREIDSLKQKSRDSTRSLSVIGLEIAERLRSLKSQLLKQRPGGQMLMSTGQMEELAVVVVVAGYNQWRQDMDHRLRLELCVEQVIGAGATVKACHVPEQQEDGGDRGTEEDRAKLCELFDGIWKPGGQG</sequence>
<dbReference type="EMBL" id="CALTRL010000452">
    <property type="protein sequence ID" value="CAH7668251.1"/>
    <property type="molecule type" value="Genomic_DNA"/>
</dbReference>
<feature type="coiled-coil region" evidence="1">
    <location>
        <begin position="64"/>
        <end position="91"/>
    </location>
</feature>
<evidence type="ECO:0000313" key="2">
    <source>
        <dbReference type="EMBL" id="CAH7668251.1"/>
    </source>
</evidence>
<comment type="caution">
    <text evidence="2">The sequence shown here is derived from an EMBL/GenBank/DDBJ whole genome shotgun (WGS) entry which is preliminary data.</text>
</comment>
<protein>
    <submittedName>
        <fullName evidence="2">Uncharacterized protein</fullName>
    </submittedName>
</protein>